<dbReference type="PIRSF" id="PIRSF005586">
    <property type="entry name" value="RNApol_RpoM"/>
    <property type="match status" value="1"/>
</dbReference>
<feature type="binding site" evidence="9">
    <location>
        <position position="86"/>
    </location>
    <ligand>
        <name>Zn(2+)</name>
        <dbReference type="ChEBI" id="CHEBI:29105"/>
        <label>2</label>
    </ligand>
</feature>
<evidence type="ECO:0000256" key="1">
    <source>
        <dbReference type="ARBA" id="ARBA00004604"/>
    </source>
</evidence>
<feature type="binding site" evidence="9">
    <location>
        <position position="117"/>
    </location>
    <ligand>
        <name>Zn(2+)</name>
        <dbReference type="ChEBI" id="CHEBI:29105"/>
        <label>2</label>
    </ligand>
</feature>
<evidence type="ECO:0000256" key="5">
    <source>
        <dbReference type="ARBA" id="ARBA00022833"/>
    </source>
</evidence>
<dbReference type="InterPro" id="IPR012164">
    <property type="entry name" value="Rpa12/Rpb9/Rpc10/TFS"/>
</dbReference>
<dbReference type="EMBL" id="KN837319">
    <property type="protein sequence ID" value="KIJ27959.1"/>
    <property type="molecule type" value="Genomic_DNA"/>
</dbReference>
<dbReference type="PROSITE" id="PS01030">
    <property type="entry name" value="RNA_POL_M_15KD"/>
    <property type="match status" value="1"/>
</dbReference>
<keyword evidence="5 9" id="KW-0862">Zinc</keyword>
<feature type="binding site" evidence="9">
    <location>
        <position position="35"/>
    </location>
    <ligand>
        <name>Zn(2+)</name>
        <dbReference type="ChEBI" id="CHEBI:29105"/>
        <label>1</label>
    </ligand>
</feature>
<dbReference type="GO" id="GO:0005736">
    <property type="term" value="C:RNA polymerase I complex"/>
    <property type="evidence" value="ECO:0007669"/>
    <property type="project" value="TreeGrafter"/>
</dbReference>
<gene>
    <name evidence="13" type="ORF">M422DRAFT_215530</name>
</gene>
<evidence type="ECO:0000256" key="10">
    <source>
        <dbReference type="PIRSR" id="PIRSR005586-2"/>
    </source>
</evidence>
<feature type="domain" description="TFIIS-type" evidence="12">
    <location>
        <begin position="82"/>
        <end position="122"/>
    </location>
</feature>
<dbReference type="AlphaFoldDB" id="A0A0C9U1P6"/>
<dbReference type="Pfam" id="PF02150">
    <property type="entry name" value="Zn_ribbon_RPB9"/>
    <property type="match status" value="1"/>
</dbReference>
<dbReference type="Pfam" id="PF01096">
    <property type="entry name" value="Zn_ribbon_TFIIS"/>
    <property type="match status" value="1"/>
</dbReference>
<keyword evidence="2 8" id="KW-0240">DNA-directed RNA polymerase</keyword>
<evidence type="ECO:0000256" key="8">
    <source>
        <dbReference type="PIRNR" id="PIRNR005586"/>
    </source>
</evidence>
<dbReference type="PROSITE" id="PS51133">
    <property type="entry name" value="ZF_TFIIS_2"/>
    <property type="match status" value="1"/>
</dbReference>
<dbReference type="GO" id="GO:0006363">
    <property type="term" value="P:termination of RNA polymerase I transcription"/>
    <property type="evidence" value="ECO:0007669"/>
    <property type="project" value="TreeGrafter"/>
</dbReference>
<proteinExistence type="inferred from homology"/>
<evidence type="ECO:0000256" key="4">
    <source>
        <dbReference type="ARBA" id="ARBA00022771"/>
    </source>
</evidence>
<evidence type="ECO:0000256" key="6">
    <source>
        <dbReference type="ARBA" id="ARBA00023163"/>
    </source>
</evidence>
<dbReference type="OrthoDB" id="10056816at2759"/>
<dbReference type="SMART" id="SM00661">
    <property type="entry name" value="RPOL9"/>
    <property type="match status" value="1"/>
</dbReference>
<dbReference type="GO" id="GO:0003676">
    <property type="term" value="F:nucleic acid binding"/>
    <property type="evidence" value="ECO:0007669"/>
    <property type="project" value="InterPro"/>
</dbReference>
<name>A0A0C9U1P6_SPHS4</name>
<dbReference type="InterPro" id="IPR019761">
    <property type="entry name" value="DNA-dir_RNA_pol-M_15_CS"/>
</dbReference>
<dbReference type="InterPro" id="IPR001529">
    <property type="entry name" value="Zn_ribbon_RPB9"/>
</dbReference>
<dbReference type="GO" id="GO:0055029">
    <property type="term" value="C:nuclear DNA-directed RNA polymerase complex"/>
    <property type="evidence" value="ECO:0007669"/>
    <property type="project" value="UniProtKB-ARBA"/>
</dbReference>
<comment type="similarity">
    <text evidence="8 11">Belongs to the archaeal rpoM/eukaryotic RPA12/RPB9/RPC11 RNA polymerase family.</text>
</comment>
<feature type="binding site" evidence="9">
    <location>
        <position position="114"/>
    </location>
    <ligand>
        <name>Zn(2+)</name>
        <dbReference type="ChEBI" id="CHEBI:29105"/>
        <label>2</label>
    </ligand>
</feature>
<comment type="function">
    <text evidence="8">DNA-dependent RNA polymerase catalyzes the transcription of DNA into RNA using the four ribonucleoside triphosphates as substrates.</text>
</comment>
<keyword evidence="6 8" id="KW-0804">Transcription</keyword>
<dbReference type="PANTHER" id="PTHR11239">
    <property type="entry name" value="DNA-DIRECTED RNA POLYMERASE"/>
    <property type="match status" value="1"/>
</dbReference>
<dbReference type="SUPFAM" id="SSF57783">
    <property type="entry name" value="Zinc beta-ribbon"/>
    <property type="match status" value="1"/>
</dbReference>
<feature type="binding site" evidence="9">
    <location>
        <position position="13"/>
    </location>
    <ligand>
        <name>Zn(2+)</name>
        <dbReference type="ChEBI" id="CHEBI:29105"/>
        <label>1</label>
    </ligand>
</feature>
<keyword evidence="14" id="KW-1185">Reference proteome</keyword>
<evidence type="ECO:0000256" key="11">
    <source>
        <dbReference type="RuleBase" id="RU003474"/>
    </source>
</evidence>
<dbReference type="PROSITE" id="PS00466">
    <property type="entry name" value="ZF_TFIIS_1"/>
    <property type="match status" value="1"/>
</dbReference>
<dbReference type="InterPro" id="IPR001222">
    <property type="entry name" value="Znf_TFIIS"/>
</dbReference>
<dbReference type="Gene3D" id="2.20.25.10">
    <property type="match status" value="1"/>
</dbReference>
<dbReference type="Proteomes" id="UP000054279">
    <property type="component" value="Unassembled WGS sequence"/>
</dbReference>
<comment type="subcellular location">
    <subcellularLocation>
        <location evidence="1">Nucleus</location>
        <location evidence="1">Nucleolus</location>
    </subcellularLocation>
</comment>
<dbReference type="GO" id="GO:0003899">
    <property type="term" value="F:DNA-directed RNA polymerase activity"/>
    <property type="evidence" value="ECO:0007669"/>
    <property type="project" value="InterPro"/>
</dbReference>
<organism evidence="13 14">
    <name type="scientific">Sphaerobolus stellatus (strain SS14)</name>
    <dbReference type="NCBI Taxonomy" id="990650"/>
    <lineage>
        <taxon>Eukaryota</taxon>
        <taxon>Fungi</taxon>
        <taxon>Dikarya</taxon>
        <taxon>Basidiomycota</taxon>
        <taxon>Agaricomycotina</taxon>
        <taxon>Agaricomycetes</taxon>
        <taxon>Phallomycetidae</taxon>
        <taxon>Geastrales</taxon>
        <taxon>Sphaerobolaceae</taxon>
        <taxon>Sphaerobolus</taxon>
    </lineage>
</organism>
<keyword evidence="7 8" id="KW-0539">Nucleus</keyword>
<feature type="binding site" evidence="9">
    <location>
        <position position="16"/>
    </location>
    <ligand>
        <name>Zn(2+)</name>
        <dbReference type="ChEBI" id="CHEBI:29105"/>
        <label>1</label>
    </ligand>
</feature>
<evidence type="ECO:0000259" key="12">
    <source>
        <dbReference type="PROSITE" id="PS51133"/>
    </source>
</evidence>
<dbReference type="SMART" id="SM00440">
    <property type="entry name" value="ZnF_C2C2"/>
    <property type="match status" value="1"/>
</dbReference>
<protein>
    <recommendedName>
        <fullName evidence="8">DNA-directed RNA polymerase subunit</fullName>
    </recommendedName>
</protein>
<feature type="binding site" evidence="9">
    <location>
        <position position="89"/>
    </location>
    <ligand>
        <name>Zn(2+)</name>
        <dbReference type="ChEBI" id="CHEBI:29105"/>
        <label>2</label>
    </ligand>
</feature>
<sequence>MTTGHKIGSLIFCPSCGSLLELPKENEDSVSCEQCKYVEPASSFEDIEITTRSHPDAFPSPLRQARRTQTQKLEGSEALEKVLEKCPSCGHGEAYLKQLQLRSADEGSTNLYTCVSCKHGWQLNN</sequence>
<reference evidence="13 14" key="1">
    <citation type="submission" date="2014-06" db="EMBL/GenBank/DDBJ databases">
        <title>Evolutionary Origins and Diversification of the Mycorrhizal Mutualists.</title>
        <authorList>
            <consortium name="DOE Joint Genome Institute"/>
            <consortium name="Mycorrhizal Genomics Consortium"/>
            <person name="Kohler A."/>
            <person name="Kuo A."/>
            <person name="Nagy L.G."/>
            <person name="Floudas D."/>
            <person name="Copeland A."/>
            <person name="Barry K.W."/>
            <person name="Cichocki N."/>
            <person name="Veneault-Fourrey C."/>
            <person name="LaButti K."/>
            <person name="Lindquist E.A."/>
            <person name="Lipzen A."/>
            <person name="Lundell T."/>
            <person name="Morin E."/>
            <person name="Murat C."/>
            <person name="Riley R."/>
            <person name="Ohm R."/>
            <person name="Sun H."/>
            <person name="Tunlid A."/>
            <person name="Henrissat B."/>
            <person name="Grigoriev I.V."/>
            <person name="Hibbett D.S."/>
            <person name="Martin F."/>
        </authorList>
    </citation>
    <scope>NUCLEOTIDE SEQUENCE [LARGE SCALE GENOMIC DNA]</scope>
    <source>
        <strain evidence="13 14">SS14</strain>
    </source>
</reference>
<evidence type="ECO:0000256" key="7">
    <source>
        <dbReference type="ARBA" id="ARBA00023242"/>
    </source>
</evidence>
<dbReference type="HOGENOM" id="CLU_093932_1_1_1"/>
<dbReference type="GO" id="GO:0008270">
    <property type="term" value="F:zinc ion binding"/>
    <property type="evidence" value="ECO:0007669"/>
    <property type="project" value="UniProtKB-KW"/>
</dbReference>
<dbReference type="InterPro" id="IPR034004">
    <property type="entry name" value="Zn_ribbon_RPA12_C"/>
</dbReference>
<keyword evidence="3 9" id="KW-0479">Metal-binding</keyword>
<feature type="binding site" evidence="9">
    <location>
        <position position="32"/>
    </location>
    <ligand>
        <name>Zn(2+)</name>
        <dbReference type="ChEBI" id="CHEBI:29105"/>
        <label>1</label>
    </ligand>
</feature>
<dbReference type="CDD" id="cd10507">
    <property type="entry name" value="Zn-ribbon_RPA12"/>
    <property type="match status" value="1"/>
</dbReference>
<evidence type="ECO:0000313" key="13">
    <source>
        <dbReference type="EMBL" id="KIJ27959.1"/>
    </source>
</evidence>
<evidence type="ECO:0000256" key="3">
    <source>
        <dbReference type="ARBA" id="ARBA00022723"/>
    </source>
</evidence>
<dbReference type="PANTHER" id="PTHR11239:SF14">
    <property type="entry name" value="DNA-DIRECTED RNA POLYMERASE I SUBUNIT RPA12"/>
    <property type="match status" value="1"/>
</dbReference>
<evidence type="ECO:0000256" key="9">
    <source>
        <dbReference type="PIRSR" id="PIRSR005586-1"/>
    </source>
</evidence>
<accession>A0A0C9U1P6</accession>
<feature type="zinc finger region" description="C4-type" evidence="10">
    <location>
        <begin position="13"/>
        <end position="35"/>
    </location>
</feature>
<evidence type="ECO:0000313" key="14">
    <source>
        <dbReference type="Proteomes" id="UP000054279"/>
    </source>
</evidence>
<keyword evidence="4 10" id="KW-0863">Zinc-finger</keyword>
<evidence type="ECO:0000256" key="2">
    <source>
        <dbReference type="ARBA" id="ARBA00022478"/>
    </source>
</evidence>